<dbReference type="InterPro" id="IPR003594">
    <property type="entry name" value="HATPase_dom"/>
</dbReference>
<keyword evidence="4" id="KW-0808">Transferase</keyword>
<dbReference type="CDD" id="cd00082">
    <property type="entry name" value="HisKA"/>
    <property type="match status" value="1"/>
</dbReference>
<gene>
    <name evidence="10" type="ORF">NLF92_00190</name>
</gene>
<keyword evidence="10" id="KW-0067">ATP-binding</keyword>
<dbReference type="SUPFAM" id="SSF47384">
    <property type="entry name" value="Homodimeric domain of signal transducing histidine kinase"/>
    <property type="match status" value="1"/>
</dbReference>
<name>A0AA41X2D8_9ALTE</name>
<reference evidence="10" key="1">
    <citation type="submission" date="2022-07" db="EMBL/GenBank/DDBJ databases">
        <title>Characterization of the Novel Bacterium Alteromonas immobilis LMIT006 and Alteromonas gregis LMIT007.</title>
        <authorList>
            <person name="Lin X."/>
        </authorList>
    </citation>
    <scope>NUCLEOTIDE SEQUENCE</scope>
    <source>
        <strain evidence="10">LMIT007</strain>
    </source>
</reference>
<proteinExistence type="predicted"/>
<dbReference type="CDD" id="cd16922">
    <property type="entry name" value="HATPase_EvgS-ArcB-TorS-like"/>
    <property type="match status" value="1"/>
</dbReference>
<dbReference type="EMBL" id="JANATA010000001">
    <property type="protein sequence ID" value="MCP3427364.1"/>
    <property type="molecule type" value="Genomic_DNA"/>
</dbReference>
<organism evidence="10 11">
    <name type="scientific">Opacimonas viscosa</name>
    <dbReference type="NCBI Taxonomy" id="2961944"/>
    <lineage>
        <taxon>Bacteria</taxon>
        <taxon>Pseudomonadati</taxon>
        <taxon>Pseudomonadota</taxon>
        <taxon>Gammaproteobacteria</taxon>
        <taxon>Alteromonadales</taxon>
        <taxon>Alteromonadaceae</taxon>
        <taxon>Opacimonas</taxon>
    </lineage>
</organism>
<dbReference type="PANTHER" id="PTHR43047">
    <property type="entry name" value="TWO-COMPONENT HISTIDINE PROTEIN KINASE"/>
    <property type="match status" value="1"/>
</dbReference>
<feature type="modified residue" description="4-aspartylphosphate" evidence="7">
    <location>
        <position position="573"/>
    </location>
</feature>
<keyword evidence="3 7" id="KW-0597">Phosphoprotein</keyword>
<keyword evidence="11" id="KW-1185">Reference proteome</keyword>
<evidence type="ECO:0000259" key="9">
    <source>
        <dbReference type="PROSITE" id="PS50110"/>
    </source>
</evidence>
<dbReference type="GO" id="GO:0005886">
    <property type="term" value="C:plasma membrane"/>
    <property type="evidence" value="ECO:0007669"/>
    <property type="project" value="TreeGrafter"/>
</dbReference>
<keyword evidence="10" id="KW-0547">Nucleotide-binding</keyword>
<keyword evidence="6" id="KW-0902">Two-component regulatory system</keyword>
<dbReference type="Gene3D" id="3.40.50.2300">
    <property type="match status" value="1"/>
</dbReference>
<dbReference type="EC" id="2.7.13.3" evidence="2"/>
<evidence type="ECO:0000256" key="5">
    <source>
        <dbReference type="ARBA" id="ARBA00022777"/>
    </source>
</evidence>
<dbReference type="SMART" id="SM00387">
    <property type="entry name" value="HATPase_c"/>
    <property type="match status" value="1"/>
</dbReference>
<dbReference type="SUPFAM" id="SSF55785">
    <property type="entry name" value="PYP-like sensor domain (PAS domain)"/>
    <property type="match status" value="1"/>
</dbReference>
<dbReference type="Gene3D" id="1.10.287.130">
    <property type="match status" value="1"/>
</dbReference>
<dbReference type="SMART" id="SM00091">
    <property type="entry name" value="PAS"/>
    <property type="match status" value="1"/>
</dbReference>
<dbReference type="Gene3D" id="3.30.450.20">
    <property type="entry name" value="PAS domain"/>
    <property type="match status" value="2"/>
</dbReference>
<dbReference type="InterPro" id="IPR035965">
    <property type="entry name" value="PAS-like_dom_sf"/>
</dbReference>
<evidence type="ECO:0000256" key="6">
    <source>
        <dbReference type="ARBA" id="ARBA00023012"/>
    </source>
</evidence>
<dbReference type="PROSITE" id="PS50109">
    <property type="entry name" value="HIS_KIN"/>
    <property type="match status" value="1"/>
</dbReference>
<evidence type="ECO:0000256" key="7">
    <source>
        <dbReference type="PROSITE-ProRule" id="PRU00169"/>
    </source>
</evidence>
<dbReference type="InterPro" id="IPR004358">
    <property type="entry name" value="Sig_transdc_His_kin-like_C"/>
</dbReference>
<evidence type="ECO:0000313" key="11">
    <source>
        <dbReference type="Proteomes" id="UP001165413"/>
    </source>
</evidence>
<feature type="domain" description="Response regulatory" evidence="9">
    <location>
        <begin position="523"/>
        <end position="638"/>
    </location>
</feature>
<dbReference type="AlphaFoldDB" id="A0AA41X2D8"/>
<dbReference type="Pfam" id="PF00512">
    <property type="entry name" value="HisKA"/>
    <property type="match status" value="1"/>
</dbReference>
<dbReference type="Pfam" id="PF08447">
    <property type="entry name" value="PAS_3"/>
    <property type="match status" value="1"/>
</dbReference>
<comment type="catalytic activity">
    <reaction evidence="1">
        <text>ATP + protein L-histidine = ADP + protein N-phospho-L-histidine.</text>
        <dbReference type="EC" id="2.7.13.3"/>
    </reaction>
</comment>
<dbReference type="SUPFAM" id="SSF55874">
    <property type="entry name" value="ATPase domain of HSP90 chaperone/DNA topoisomerase II/histidine kinase"/>
    <property type="match status" value="1"/>
</dbReference>
<keyword evidence="5" id="KW-0418">Kinase</keyword>
<dbReference type="InterPro" id="IPR013655">
    <property type="entry name" value="PAS_fold_3"/>
</dbReference>
<dbReference type="Proteomes" id="UP001165413">
    <property type="component" value="Unassembled WGS sequence"/>
</dbReference>
<dbReference type="InterPro" id="IPR036097">
    <property type="entry name" value="HisK_dim/P_sf"/>
</dbReference>
<dbReference type="FunFam" id="3.30.565.10:FF:000010">
    <property type="entry name" value="Sensor histidine kinase RcsC"/>
    <property type="match status" value="1"/>
</dbReference>
<sequence length="646" mass="72538">MDLYTKYSNLLEQSTLSGLWEYDYESESMQWSPNVFAIFECEPDLYTPSLESQSGFYLPASLEKLLTHIEYLESIQKSSDIILDIRTALGKPKTIQLSLHADFIDNQIIKRYGRIQDITVQHNQKIENDFFRERLLLALQASGTGTWDYDVQADSLYWDDSMFAIFDVVSHNEITSFRNWLSLIHPDDRDTFIDHFNRGSKGLAESNSIFVTCRILSALGRISYIKVNAKFYIDESNRNIRILGTCVDTTESELIQQQIVNQATIAQQNMIKAQDASETQKRFLANMSHEIRTPLNTMMGALQILQSFQLDEDSHNLVEMAYESSSDLLSLLNDILDLSKIDAHEMAIENIDLNIADLIYSAVDKFRLNLEPSVALNVDIPDDFVAKRLGDPIRFNQVLNNLLSNAIKFTLEGQVTVSLSGDDNMVSLAISDTGIGIPKSKQESIFQPFKQADDSTTRTFGGTGLGLAICSSLAALMSAELTVASNVGKGSTFTFTVPMRINTKTLVQDNITFVKTPDLSGKRILVAEDTLSNQKMLALMLAETHADLIIVSDGQQALDEYISTTNFDVIILDLHMPLLNGRDTCRKLRKINKLLPIFALTADVLAENNKAMLVDGFDEVLTKPLNKHILFEKLANYCLDEVDIHA</sequence>
<dbReference type="CDD" id="cd17546">
    <property type="entry name" value="REC_hyHK_CKI1_RcsC-like"/>
    <property type="match status" value="1"/>
</dbReference>
<dbReference type="SMART" id="SM00448">
    <property type="entry name" value="REC"/>
    <property type="match status" value="1"/>
</dbReference>
<dbReference type="SMART" id="SM00388">
    <property type="entry name" value="HisKA"/>
    <property type="match status" value="1"/>
</dbReference>
<dbReference type="Pfam" id="PF00072">
    <property type="entry name" value="Response_reg"/>
    <property type="match status" value="1"/>
</dbReference>
<dbReference type="SUPFAM" id="SSF52172">
    <property type="entry name" value="CheY-like"/>
    <property type="match status" value="1"/>
</dbReference>
<evidence type="ECO:0000256" key="2">
    <source>
        <dbReference type="ARBA" id="ARBA00012438"/>
    </source>
</evidence>
<dbReference type="GO" id="GO:0009927">
    <property type="term" value="F:histidine phosphotransfer kinase activity"/>
    <property type="evidence" value="ECO:0007669"/>
    <property type="project" value="TreeGrafter"/>
</dbReference>
<evidence type="ECO:0000313" key="10">
    <source>
        <dbReference type="EMBL" id="MCP3427364.1"/>
    </source>
</evidence>
<dbReference type="InterPro" id="IPR036890">
    <property type="entry name" value="HATPase_C_sf"/>
</dbReference>
<feature type="domain" description="Histidine kinase" evidence="8">
    <location>
        <begin position="286"/>
        <end position="501"/>
    </location>
</feature>
<protein>
    <recommendedName>
        <fullName evidence="2">histidine kinase</fullName>
        <ecNumber evidence="2">2.7.13.3</ecNumber>
    </recommendedName>
</protein>
<dbReference type="Gene3D" id="3.30.565.10">
    <property type="entry name" value="Histidine kinase-like ATPase, C-terminal domain"/>
    <property type="match status" value="1"/>
</dbReference>
<evidence type="ECO:0000256" key="4">
    <source>
        <dbReference type="ARBA" id="ARBA00022679"/>
    </source>
</evidence>
<dbReference type="GO" id="GO:0000155">
    <property type="term" value="F:phosphorelay sensor kinase activity"/>
    <property type="evidence" value="ECO:0007669"/>
    <property type="project" value="InterPro"/>
</dbReference>
<dbReference type="InterPro" id="IPR000014">
    <property type="entry name" value="PAS"/>
</dbReference>
<evidence type="ECO:0000256" key="1">
    <source>
        <dbReference type="ARBA" id="ARBA00000085"/>
    </source>
</evidence>
<dbReference type="InterPro" id="IPR005467">
    <property type="entry name" value="His_kinase_dom"/>
</dbReference>
<dbReference type="PRINTS" id="PR00344">
    <property type="entry name" value="BCTRLSENSOR"/>
</dbReference>
<dbReference type="PROSITE" id="PS50110">
    <property type="entry name" value="RESPONSE_REGULATORY"/>
    <property type="match status" value="1"/>
</dbReference>
<dbReference type="GO" id="GO:0005524">
    <property type="term" value="F:ATP binding"/>
    <property type="evidence" value="ECO:0007669"/>
    <property type="project" value="UniProtKB-KW"/>
</dbReference>
<evidence type="ECO:0000259" key="8">
    <source>
        <dbReference type="PROSITE" id="PS50109"/>
    </source>
</evidence>
<accession>A0AA41X2D8</accession>
<comment type="caution">
    <text evidence="10">The sequence shown here is derived from an EMBL/GenBank/DDBJ whole genome shotgun (WGS) entry which is preliminary data.</text>
</comment>
<dbReference type="InterPro" id="IPR001789">
    <property type="entry name" value="Sig_transdc_resp-reg_receiver"/>
</dbReference>
<dbReference type="PANTHER" id="PTHR43047:SF72">
    <property type="entry name" value="OSMOSENSING HISTIDINE PROTEIN KINASE SLN1"/>
    <property type="match status" value="1"/>
</dbReference>
<dbReference type="InterPro" id="IPR003661">
    <property type="entry name" value="HisK_dim/P_dom"/>
</dbReference>
<dbReference type="InterPro" id="IPR011006">
    <property type="entry name" value="CheY-like_superfamily"/>
</dbReference>
<dbReference type="Pfam" id="PF02518">
    <property type="entry name" value="HATPase_c"/>
    <property type="match status" value="1"/>
</dbReference>
<dbReference type="RefSeq" id="WP_254097644.1">
    <property type="nucleotide sequence ID" value="NZ_JANATA010000001.1"/>
</dbReference>
<evidence type="ECO:0000256" key="3">
    <source>
        <dbReference type="ARBA" id="ARBA00022553"/>
    </source>
</evidence>